<organism evidence="2 3">
    <name type="scientific">Xenopus laevis</name>
    <name type="common">African clawed frog</name>
    <dbReference type="NCBI Taxonomy" id="8355"/>
    <lineage>
        <taxon>Eukaryota</taxon>
        <taxon>Metazoa</taxon>
        <taxon>Chordata</taxon>
        <taxon>Craniata</taxon>
        <taxon>Vertebrata</taxon>
        <taxon>Euteleostomi</taxon>
        <taxon>Amphibia</taxon>
        <taxon>Batrachia</taxon>
        <taxon>Anura</taxon>
        <taxon>Pipoidea</taxon>
        <taxon>Pipidae</taxon>
        <taxon>Xenopodinae</taxon>
        <taxon>Xenopus</taxon>
        <taxon>Xenopus</taxon>
    </lineage>
</organism>
<dbReference type="InterPro" id="IPR000305">
    <property type="entry name" value="GIY-YIG_endonuc"/>
</dbReference>
<dbReference type="PROSITE" id="PS50164">
    <property type="entry name" value="GIY_YIG"/>
    <property type="match status" value="1"/>
</dbReference>
<evidence type="ECO:0000313" key="3">
    <source>
        <dbReference type="Proteomes" id="UP000694892"/>
    </source>
</evidence>
<feature type="domain" description="GIY-YIG" evidence="1">
    <location>
        <begin position="58"/>
        <end position="160"/>
    </location>
</feature>
<dbReference type="PANTHER" id="PTHR21301:SF12">
    <property type="match status" value="1"/>
</dbReference>
<dbReference type="CDD" id="cd10442">
    <property type="entry name" value="GIY-YIG_PLEs"/>
    <property type="match status" value="1"/>
</dbReference>
<dbReference type="Gene3D" id="3.40.1440.10">
    <property type="entry name" value="GIY-YIG endonuclease"/>
    <property type="match status" value="1"/>
</dbReference>
<name>A0A974C679_XENLA</name>
<gene>
    <name evidence="2" type="ORF">XELAEV_18038589mg</name>
</gene>
<sequence length="169" mass="19798">MPVKNKNNRGSFIFKYVKHNKEIDKVLKKYWPILQGDCRDNFDHPKNVKLKDYAVCDSKGVIYMLKCLCGLIYVGQTIRSIKTRIKEHKNDIRNFKQGTYTDTAVARHFNAAKHTHGQLRWVVLEIVQLLYRGGDFKQKMLQREANWILKLNALAPKGLIEAWSMKCFL</sequence>
<dbReference type="EMBL" id="CM004480">
    <property type="protein sequence ID" value="OCT67303.1"/>
    <property type="molecule type" value="Genomic_DNA"/>
</dbReference>
<dbReference type="InterPro" id="IPR035901">
    <property type="entry name" value="GIY-YIG_endonuc_sf"/>
</dbReference>
<dbReference type="PANTHER" id="PTHR21301">
    <property type="entry name" value="REVERSE TRANSCRIPTASE"/>
    <property type="match status" value="1"/>
</dbReference>
<protein>
    <recommendedName>
        <fullName evidence="1">GIY-YIG domain-containing protein</fullName>
    </recommendedName>
</protein>
<evidence type="ECO:0000259" key="1">
    <source>
        <dbReference type="PROSITE" id="PS50164"/>
    </source>
</evidence>
<dbReference type="AlphaFoldDB" id="A0A974C679"/>
<evidence type="ECO:0000313" key="2">
    <source>
        <dbReference type="EMBL" id="OCT67303.1"/>
    </source>
</evidence>
<dbReference type="Pfam" id="PF01541">
    <property type="entry name" value="GIY-YIG"/>
    <property type="match status" value="1"/>
</dbReference>
<accession>A0A974C679</accession>
<proteinExistence type="predicted"/>
<reference evidence="3" key="1">
    <citation type="journal article" date="2016" name="Nature">
        <title>Genome evolution in the allotetraploid frog Xenopus laevis.</title>
        <authorList>
            <person name="Session A.M."/>
            <person name="Uno Y."/>
            <person name="Kwon T."/>
            <person name="Chapman J.A."/>
            <person name="Toyoda A."/>
            <person name="Takahashi S."/>
            <person name="Fukui A."/>
            <person name="Hikosaka A."/>
            <person name="Suzuki A."/>
            <person name="Kondo M."/>
            <person name="van Heeringen S.J."/>
            <person name="Quigley I."/>
            <person name="Heinz S."/>
            <person name="Ogino H."/>
            <person name="Ochi H."/>
            <person name="Hellsten U."/>
            <person name="Lyons J.B."/>
            <person name="Simakov O."/>
            <person name="Putnam N."/>
            <person name="Stites J."/>
            <person name="Kuroki Y."/>
            <person name="Tanaka T."/>
            <person name="Michiue T."/>
            <person name="Watanabe M."/>
            <person name="Bogdanovic O."/>
            <person name="Lister R."/>
            <person name="Georgiou G."/>
            <person name="Paranjpe S.S."/>
            <person name="van Kruijsbergen I."/>
            <person name="Shu S."/>
            <person name="Carlson J."/>
            <person name="Kinoshita T."/>
            <person name="Ohta Y."/>
            <person name="Mawaribuchi S."/>
            <person name="Jenkins J."/>
            <person name="Grimwood J."/>
            <person name="Schmutz J."/>
            <person name="Mitros T."/>
            <person name="Mozaffari S.V."/>
            <person name="Suzuki Y."/>
            <person name="Haramoto Y."/>
            <person name="Yamamoto T.S."/>
            <person name="Takagi C."/>
            <person name="Heald R."/>
            <person name="Miller K."/>
            <person name="Haudenschild C."/>
            <person name="Kitzman J."/>
            <person name="Nakayama T."/>
            <person name="Izutsu Y."/>
            <person name="Robert J."/>
            <person name="Fortriede J."/>
            <person name="Burns K."/>
            <person name="Lotay V."/>
            <person name="Karimi K."/>
            <person name="Yasuoka Y."/>
            <person name="Dichmann D.S."/>
            <person name="Flajnik M.F."/>
            <person name="Houston D.W."/>
            <person name="Shendure J."/>
            <person name="DuPasquier L."/>
            <person name="Vize P.D."/>
            <person name="Zorn A.M."/>
            <person name="Ito M."/>
            <person name="Marcotte E.M."/>
            <person name="Wallingford J.B."/>
            <person name="Ito Y."/>
            <person name="Asashima M."/>
            <person name="Ueno N."/>
            <person name="Matsuda Y."/>
            <person name="Veenstra G.J."/>
            <person name="Fujiyama A."/>
            <person name="Harland R.M."/>
            <person name="Taira M."/>
            <person name="Rokhsar D.S."/>
        </authorList>
    </citation>
    <scope>NUCLEOTIDE SEQUENCE [LARGE SCALE GENOMIC DNA]</scope>
    <source>
        <strain evidence="3">J</strain>
    </source>
</reference>
<dbReference type="Proteomes" id="UP000694892">
    <property type="component" value="Chromosome 8L"/>
</dbReference>
<dbReference type="SUPFAM" id="SSF82771">
    <property type="entry name" value="GIY-YIG endonuclease"/>
    <property type="match status" value="1"/>
</dbReference>